<dbReference type="OrthoDB" id="6128907at2759"/>
<gene>
    <name evidence="1" type="ORF">C0Q70_20853</name>
</gene>
<dbReference type="Proteomes" id="UP000245119">
    <property type="component" value="Linkage Group LG14"/>
</dbReference>
<dbReference type="EMBL" id="PZQS01000014">
    <property type="protein sequence ID" value="PVD18304.1"/>
    <property type="molecule type" value="Genomic_DNA"/>
</dbReference>
<keyword evidence="2" id="KW-1185">Reference proteome</keyword>
<evidence type="ECO:0000313" key="1">
    <source>
        <dbReference type="EMBL" id="PVD18304.1"/>
    </source>
</evidence>
<name>A0A2T7NAV5_POMCA</name>
<proteinExistence type="predicted"/>
<reference evidence="1 2" key="1">
    <citation type="submission" date="2018-04" db="EMBL/GenBank/DDBJ databases">
        <title>The genome of golden apple snail Pomacea canaliculata provides insight into stress tolerance and invasive adaptation.</title>
        <authorList>
            <person name="Liu C."/>
            <person name="Liu B."/>
            <person name="Ren Y."/>
            <person name="Zhang Y."/>
            <person name="Wang H."/>
            <person name="Li S."/>
            <person name="Jiang F."/>
            <person name="Yin L."/>
            <person name="Zhang G."/>
            <person name="Qian W."/>
            <person name="Fan W."/>
        </authorList>
    </citation>
    <scope>NUCLEOTIDE SEQUENCE [LARGE SCALE GENOMIC DNA]</scope>
    <source>
        <strain evidence="1">SZHN2017</strain>
        <tissue evidence="1">Muscle</tissue>
    </source>
</reference>
<comment type="caution">
    <text evidence="1">The sequence shown here is derived from an EMBL/GenBank/DDBJ whole genome shotgun (WGS) entry which is preliminary data.</text>
</comment>
<accession>A0A2T7NAV5</accession>
<dbReference type="AlphaFoldDB" id="A0A2T7NAV5"/>
<protein>
    <submittedName>
        <fullName evidence="1">Uncharacterized protein</fullName>
    </submittedName>
</protein>
<sequence length="210" mass="23317">MSRECRSCVALTSWSFHDILTICVNIVREDNRINKPGLFIASRVPLKSVEYVEFNPDRRVLTERGYIKARTQDEQLFICTHLSGQVDSTYGEGCSGGNTYPSTLLHSFAKEQPTETQLVLKVLEGVASGRTGEFRGRGNDAHFARCATKRGFNLGFGEQNEARRSGEASWCQVLAGRMNLVTIVQALGEDLVSRPLSLVQDRASSSLDNR</sequence>
<organism evidence="1 2">
    <name type="scientific">Pomacea canaliculata</name>
    <name type="common">Golden apple snail</name>
    <dbReference type="NCBI Taxonomy" id="400727"/>
    <lineage>
        <taxon>Eukaryota</taxon>
        <taxon>Metazoa</taxon>
        <taxon>Spiralia</taxon>
        <taxon>Lophotrochozoa</taxon>
        <taxon>Mollusca</taxon>
        <taxon>Gastropoda</taxon>
        <taxon>Caenogastropoda</taxon>
        <taxon>Architaenioglossa</taxon>
        <taxon>Ampullarioidea</taxon>
        <taxon>Ampullariidae</taxon>
        <taxon>Pomacea</taxon>
    </lineage>
</organism>
<evidence type="ECO:0000313" key="2">
    <source>
        <dbReference type="Proteomes" id="UP000245119"/>
    </source>
</evidence>